<dbReference type="Pfam" id="PF15273">
    <property type="entry name" value="NHS"/>
    <property type="match status" value="1"/>
</dbReference>
<dbReference type="InterPro" id="IPR024845">
    <property type="entry name" value="NHS-like"/>
</dbReference>
<feature type="region of interest" description="Disordered" evidence="1">
    <location>
        <begin position="250"/>
        <end position="306"/>
    </location>
</feature>
<evidence type="ECO:0000256" key="1">
    <source>
        <dbReference type="SAM" id="MobiDB-lite"/>
    </source>
</evidence>
<reference evidence="2" key="1">
    <citation type="submission" date="2023-07" db="EMBL/GenBank/DDBJ databases">
        <authorList>
            <person name="Stuckert A."/>
        </authorList>
    </citation>
    <scope>NUCLEOTIDE SEQUENCE</scope>
</reference>
<comment type="caution">
    <text evidence="2">The sequence shown here is derived from an EMBL/GenBank/DDBJ whole genome shotgun (WGS) entry which is preliminary data.</text>
</comment>
<feature type="region of interest" description="Disordered" evidence="1">
    <location>
        <begin position="466"/>
        <end position="497"/>
    </location>
</feature>
<evidence type="ECO:0000313" key="3">
    <source>
        <dbReference type="Proteomes" id="UP001176940"/>
    </source>
</evidence>
<evidence type="ECO:0008006" key="4">
    <source>
        <dbReference type="Google" id="ProtNLM"/>
    </source>
</evidence>
<organism evidence="2 3">
    <name type="scientific">Ranitomeya imitator</name>
    <name type="common">mimic poison frog</name>
    <dbReference type="NCBI Taxonomy" id="111125"/>
    <lineage>
        <taxon>Eukaryota</taxon>
        <taxon>Metazoa</taxon>
        <taxon>Chordata</taxon>
        <taxon>Craniata</taxon>
        <taxon>Vertebrata</taxon>
        <taxon>Euteleostomi</taxon>
        <taxon>Amphibia</taxon>
        <taxon>Batrachia</taxon>
        <taxon>Anura</taxon>
        <taxon>Neobatrachia</taxon>
        <taxon>Hyloidea</taxon>
        <taxon>Dendrobatidae</taxon>
        <taxon>Dendrobatinae</taxon>
        <taxon>Ranitomeya</taxon>
    </lineage>
</organism>
<feature type="region of interest" description="Disordered" evidence="1">
    <location>
        <begin position="648"/>
        <end position="696"/>
    </location>
</feature>
<feature type="compositionally biased region" description="Basic and acidic residues" evidence="1">
    <location>
        <begin position="1222"/>
        <end position="1233"/>
    </location>
</feature>
<evidence type="ECO:0000313" key="2">
    <source>
        <dbReference type="EMBL" id="CAJ0922377.1"/>
    </source>
</evidence>
<protein>
    <recommendedName>
        <fullName evidence="4">Nance-Horan syndrome protein</fullName>
    </recommendedName>
</protein>
<feature type="compositionally biased region" description="Low complexity" evidence="1">
    <location>
        <begin position="258"/>
        <end position="277"/>
    </location>
</feature>
<name>A0ABN9KSN2_9NEOB</name>
<feature type="compositionally biased region" description="Polar residues" evidence="1">
    <location>
        <begin position="1089"/>
        <end position="1100"/>
    </location>
</feature>
<feature type="region of interest" description="Disordered" evidence="1">
    <location>
        <begin position="1210"/>
        <end position="1233"/>
    </location>
</feature>
<feature type="region of interest" description="Disordered" evidence="1">
    <location>
        <begin position="526"/>
        <end position="553"/>
    </location>
</feature>
<dbReference type="PANTHER" id="PTHR23039:SF5">
    <property type="entry name" value="ACTIN REMODELING REGULATOR NHS"/>
    <property type="match status" value="1"/>
</dbReference>
<feature type="compositionally biased region" description="Polar residues" evidence="1">
    <location>
        <begin position="286"/>
        <end position="306"/>
    </location>
</feature>
<feature type="region of interest" description="Disordered" evidence="1">
    <location>
        <begin position="181"/>
        <end position="234"/>
    </location>
</feature>
<sequence>MKSGHKFQLRGVGFDREASIRCSLVHSQSVLQRRRKLRRRKTISGIPRRVQQEIDSDESPVARDRNVLVHNNPDIANSANRRSGTRDTECQTEDILIAAPSRRRIRAQRGQGVASLSHSAGNIAALTESGDQMFTTTVSNRIRSRSLPREGARASNEHDCVPSTTYKDDCYITSERSLKNKEDSLSAECSPEHQSLGLSYSHHSPPLERGRSRLSRMADSGSCDISSNSDTFGSPVHSISTAGVLLSTHMDQKDDHQSSSGNWSGSSSTCPSQTSETIPPAASPPLTGSSHCDSELSLNTAPHTGEDSNIFTIEQYNDDHLDSIRAHRASSFTSTVADLLDDPNNSNTSDSEWNYLHHHHDASCRQDFSPQHIKGDGLCCPSFTSMGTYDSFLEKPASEKADTGSHYSVDTEGYYTSMHFDCGLNSNRSYICNYAQSGTENDQEIGISSMSSDCVWQRYIDHRNQGRQNISFKKPKAKPSPPKRSSSLRLSDNHTVISDMKEPKITSGQQVLHTSREMMLPLEISNTPSRTENFSPPNQQDISWVDQEDDDSKSTQFIAPEIPAYKEEGGEQHHYADLWLLNDLKSHDPYRSLSNSSTATGTTVIECIKSPESSESQNSQPESRATTPSLPSVENEFKLASPEKLAGLASPSSGYSSQSETPTSSFPTPFFSGPLSPGSGKRKPKVPERKSSLQHPSKCGNIFWGKEIELPAISPTHLDLSALHVLHKPLPYRPQVHAFSHINQNLPEDELNPNSSPALAITPSVLKSVHLRTVNKQSRESRHKECTNILCTQDPTIIVETYPPEKTSVPAPRKSILRQFSTEEAMLPYIDASPVDSSPEMFFQGSALFTGHEQKRRSQEKHQKYRAEDIIEETIFTAQPETITKYVQDYSANIIDVATEQRSHSQEEGQLKAEQEPHIHCEPITISESVKRTKIGVVVKDRTSEVSPLPSNEPDISNNDKVPGNTLSFESEISTLYPLSDDCPEQEFETVSGIPTKSASEDSKMEDTLEGIDDASWRDLSMSDDLLVSPMSEDCLADTDEVFVSPNKPRTTEDLFAVIHRSKRKILGRKDSGETGVKSKSKALPVTPPQQATPAGSQRSAGLIYRNAKKSNTSNEEFKLLLLKKGSRTDSSYRMSATEILKSPVTPKSIGDLPLDLSGCEEPGQLSPGSDAFHHYHHVLLGVGRSRVPPAASSSRYSVRCRLYNAPMQAISEGETENSDGSPHDDRSSQSST</sequence>
<feature type="compositionally biased region" description="Low complexity" evidence="1">
    <location>
        <begin position="650"/>
        <end position="679"/>
    </location>
</feature>
<dbReference type="Proteomes" id="UP001176940">
    <property type="component" value="Unassembled WGS sequence"/>
</dbReference>
<dbReference type="EMBL" id="CAUEEQ010002281">
    <property type="protein sequence ID" value="CAJ0922377.1"/>
    <property type="molecule type" value="Genomic_DNA"/>
</dbReference>
<keyword evidence="3" id="KW-1185">Reference proteome</keyword>
<accession>A0ABN9KSN2</accession>
<feature type="compositionally biased region" description="Polar residues" evidence="1">
    <location>
        <begin position="526"/>
        <end position="542"/>
    </location>
</feature>
<feature type="region of interest" description="Disordered" evidence="1">
    <location>
        <begin position="610"/>
        <end position="633"/>
    </location>
</feature>
<gene>
    <name evidence="2" type="ORF">RIMI_LOCUS1735045</name>
</gene>
<feature type="compositionally biased region" description="Polar residues" evidence="1">
    <location>
        <begin position="192"/>
        <end position="202"/>
    </location>
</feature>
<feature type="region of interest" description="Disordered" evidence="1">
    <location>
        <begin position="1067"/>
        <end position="1100"/>
    </location>
</feature>
<feature type="compositionally biased region" description="Low complexity" evidence="1">
    <location>
        <begin position="610"/>
        <end position="623"/>
    </location>
</feature>
<feature type="compositionally biased region" description="Polar residues" evidence="1">
    <location>
        <begin position="223"/>
        <end position="234"/>
    </location>
</feature>
<dbReference type="PANTHER" id="PTHR23039">
    <property type="entry name" value="NANCE-HORAN SYNDROME PROTEIN"/>
    <property type="match status" value="1"/>
</dbReference>
<proteinExistence type="predicted"/>